<dbReference type="PROSITE" id="PS51383">
    <property type="entry name" value="YJEF_C_3"/>
    <property type="match status" value="1"/>
</dbReference>
<dbReference type="GO" id="GO:0046496">
    <property type="term" value="P:nicotinamide nucleotide metabolic process"/>
    <property type="evidence" value="ECO:0007669"/>
    <property type="project" value="UniProtKB-UniRule"/>
</dbReference>
<dbReference type="GO" id="GO:0046872">
    <property type="term" value="F:metal ion binding"/>
    <property type="evidence" value="ECO:0007669"/>
    <property type="project" value="UniProtKB-UniRule"/>
</dbReference>
<dbReference type="EC" id="5.1.99.6" evidence="19"/>
<keyword evidence="9 18" id="KW-0630">Potassium</keyword>
<comment type="caution">
    <text evidence="18">Lacks conserved residue(s) required for the propagation of feature annotation.</text>
</comment>
<dbReference type="HAMAP" id="MF_01965">
    <property type="entry name" value="NADHX_dehydratase"/>
    <property type="match status" value="1"/>
</dbReference>
<feature type="binding site" evidence="18">
    <location>
        <position position="62"/>
    </location>
    <ligand>
        <name>K(+)</name>
        <dbReference type="ChEBI" id="CHEBI:29103"/>
    </ligand>
</feature>
<comment type="similarity">
    <text evidence="17">Belongs to the NnrD/CARKD family.</text>
</comment>
<evidence type="ECO:0000256" key="10">
    <source>
        <dbReference type="ARBA" id="ARBA00023027"/>
    </source>
</evidence>
<reference evidence="23" key="1">
    <citation type="submission" date="2016-10" db="EMBL/GenBank/DDBJ databases">
        <authorList>
            <person name="Varghese N."/>
            <person name="Submissions S."/>
        </authorList>
    </citation>
    <scope>NUCLEOTIDE SEQUENCE [LARGE SCALE GENOMIC DNA]</scope>
    <source>
        <strain evidence="23">DSM 16995</strain>
    </source>
</reference>
<dbReference type="PANTHER" id="PTHR12592:SF0">
    <property type="entry name" value="ATP-DEPENDENT (S)-NAD(P)H-HYDRATE DEHYDRATASE"/>
    <property type="match status" value="1"/>
</dbReference>
<evidence type="ECO:0000256" key="19">
    <source>
        <dbReference type="PIRNR" id="PIRNR017184"/>
    </source>
</evidence>
<dbReference type="PROSITE" id="PS51385">
    <property type="entry name" value="YJEF_N"/>
    <property type="match status" value="1"/>
</dbReference>
<evidence type="ECO:0000256" key="3">
    <source>
        <dbReference type="ARBA" id="ARBA00006001"/>
    </source>
</evidence>
<dbReference type="InterPro" id="IPR000631">
    <property type="entry name" value="CARKD"/>
</dbReference>
<dbReference type="InterPro" id="IPR004443">
    <property type="entry name" value="YjeF_N_dom"/>
</dbReference>
<evidence type="ECO:0000256" key="16">
    <source>
        <dbReference type="ARBA" id="ARBA00049209"/>
    </source>
</evidence>
<comment type="catalytic activity">
    <reaction evidence="2 18 19">
        <text>(6R)-NADPHX = (6S)-NADPHX</text>
        <dbReference type="Rhea" id="RHEA:32227"/>
        <dbReference type="ChEBI" id="CHEBI:64076"/>
        <dbReference type="ChEBI" id="CHEBI:64077"/>
        <dbReference type="EC" id="5.1.99.6"/>
    </reaction>
</comment>
<feature type="domain" description="YjeF N-terminal" evidence="21">
    <location>
        <begin position="11"/>
        <end position="220"/>
    </location>
</feature>
<comment type="similarity">
    <text evidence="3 19">In the N-terminal section; belongs to the NnrE/AIBP family.</text>
</comment>
<dbReference type="InterPro" id="IPR029056">
    <property type="entry name" value="Ribokinase-like"/>
</dbReference>
<comment type="function">
    <text evidence="17">Catalyzes the dehydration of the S-form of NAD(P)HX at the expense of ADP, which is converted to AMP. Together with NAD(P)HX epimerase, which catalyzes the epimerization of the S- and R-forms, the enzyme allows the repair of both epimers of NAD(P)HX, a damaged form of NAD(P)H that is a result of enzymatic or heat-dependent hydration.</text>
</comment>
<dbReference type="GO" id="GO:0005524">
    <property type="term" value="F:ATP binding"/>
    <property type="evidence" value="ECO:0007669"/>
    <property type="project" value="UniProtKB-UniRule"/>
</dbReference>
<dbReference type="EC" id="4.2.1.136" evidence="19"/>
<evidence type="ECO:0000256" key="15">
    <source>
        <dbReference type="ARBA" id="ARBA00048238"/>
    </source>
</evidence>
<dbReference type="Pfam" id="PF01256">
    <property type="entry name" value="Carb_kinase"/>
    <property type="match status" value="1"/>
</dbReference>
<comment type="catalytic activity">
    <reaction evidence="16 17 19">
        <text>(6S)-NADPHX + ADP = AMP + phosphate + NADPH + H(+)</text>
        <dbReference type="Rhea" id="RHEA:32235"/>
        <dbReference type="ChEBI" id="CHEBI:15378"/>
        <dbReference type="ChEBI" id="CHEBI:43474"/>
        <dbReference type="ChEBI" id="CHEBI:57783"/>
        <dbReference type="ChEBI" id="CHEBI:64076"/>
        <dbReference type="ChEBI" id="CHEBI:456215"/>
        <dbReference type="ChEBI" id="CHEBI:456216"/>
        <dbReference type="EC" id="4.2.1.136"/>
    </reaction>
</comment>
<feature type="binding site" evidence="18">
    <location>
        <position position="163"/>
    </location>
    <ligand>
        <name>(6S)-NADPHX</name>
        <dbReference type="ChEBI" id="CHEBI:64076"/>
    </ligand>
</feature>
<feature type="binding site" evidence="17">
    <location>
        <position position="333"/>
    </location>
    <ligand>
        <name>(6S)-NADPHX</name>
        <dbReference type="ChEBI" id="CHEBI:64076"/>
    </ligand>
</feature>
<dbReference type="GO" id="GO:0110051">
    <property type="term" value="P:metabolite repair"/>
    <property type="evidence" value="ECO:0007669"/>
    <property type="project" value="TreeGrafter"/>
</dbReference>
<dbReference type="SUPFAM" id="SSF64153">
    <property type="entry name" value="YjeF N-terminal domain-like"/>
    <property type="match status" value="1"/>
</dbReference>
<keyword evidence="5 18" id="KW-0479">Metal-binding</keyword>
<proteinExistence type="inferred from homology"/>
<dbReference type="InterPro" id="IPR017953">
    <property type="entry name" value="Carbohydrate_kinase_pred_CS"/>
</dbReference>
<feature type="domain" description="YjeF C-terminal" evidence="20">
    <location>
        <begin position="229"/>
        <end position="510"/>
    </location>
</feature>
<organism evidence="22 23">
    <name type="scientific">Maridesulfovibrio ferrireducens</name>
    <dbReference type="NCBI Taxonomy" id="246191"/>
    <lineage>
        <taxon>Bacteria</taxon>
        <taxon>Pseudomonadati</taxon>
        <taxon>Thermodesulfobacteriota</taxon>
        <taxon>Desulfovibrionia</taxon>
        <taxon>Desulfovibrionales</taxon>
        <taxon>Desulfovibrionaceae</taxon>
        <taxon>Maridesulfovibrio</taxon>
    </lineage>
</organism>
<feature type="binding site" evidence="17">
    <location>
        <position position="384"/>
    </location>
    <ligand>
        <name>(6S)-NADPHX</name>
        <dbReference type="ChEBI" id="CHEBI:64076"/>
    </ligand>
</feature>
<keyword evidence="13" id="KW-0511">Multifunctional enzyme</keyword>
<evidence type="ECO:0000256" key="11">
    <source>
        <dbReference type="ARBA" id="ARBA00023235"/>
    </source>
</evidence>
<comment type="catalytic activity">
    <reaction evidence="15 17 19">
        <text>(6S)-NADHX + ADP = AMP + phosphate + NADH + H(+)</text>
        <dbReference type="Rhea" id="RHEA:32223"/>
        <dbReference type="ChEBI" id="CHEBI:15378"/>
        <dbReference type="ChEBI" id="CHEBI:43474"/>
        <dbReference type="ChEBI" id="CHEBI:57945"/>
        <dbReference type="ChEBI" id="CHEBI:64074"/>
        <dbReference type="ChEBI" id="CHEBI:456215"/>
        <dbReference type="ChEBI" id="CHEBI:456216"/>
        <dbReference type="EC" id="4.2.1.136"/>
    </reaction>
</comment>
<dbReference type="STRING" id="246191.SAMN05660337_2456"/>
<evidence type="ECO:0000256" key="5">
    <source>
        <dbReference type="ARBA" id="ARBA00022723"/>
    </source>
</evidence>
<keyword evidence="23" id="KW-1185">Reference proteome</keyword>
<comment type="cofactor">
    <cofactor evidence="17">
        <name>Mg(2+)</name>
        <dbReference type="ChEBI" id="CHEBI:18420"/>
    </cofactor>
</comment>
<dbReference type="CDD" id="cd01171">
    <property type="entry name" value="YXKO-related"/>
    <property type="match status" value="1"/>
</dbReference>
<gene>
    <name evidence="18" type="primary">nnrE</name>
    <name evidence="17" type="synonym">nnrD</name>
    <name evidence="22" type="ORF">SAMN05660337_2456</name>
</gene>
<dbReference type="Gene3D" id="3.40.1190.20">
    <property type="match status" value="1"/>
</dbReference>
<evidence type="ECO:0000256" key="14">
    <source>
        <dbReference type="ARBA" id="ARBA00025153"/>
    </source>
</evidence>
<dbReference type="NCBIfam" id="TIGR00196">
    <property type="entry name" value="yjeF_cterm"/>
    <property type="match status" value="1"/>
</dbReference>
<evidence type="ECO:0000256" key="18">
    <source>
        <dbReference type="HAMAP-Rule" id="MF_01966"/>
    </source>
</evidence>
<feature type="binding site" evidence="17">
    <location>
        <position position="450"/>
    </location>
    <ligand>
        <name>AMP</name>
        <dbReference type="ChEBI" id="CHEBI:456215"/>
    </ligand>
</feature>
<evidence type="ECO:0000256" key="1">
    <source>
        <dbReference type="ARBA" id="ARBA00000013"/>
    </source>
</evidence>
<feature type="binding site" evidence="18">
    <location>
        <begin position="132"/>
        <end position="138"/>
    </location>
    <ligand>
        <name>(6S)-NADPHX</name>
        <dbReference type="ChEBI" id="CHEBI:64076"/>
    </ligand>
</feature>
<keyword evidence="10 17" id="KW-0520">NAD</keyword>
<evidence type="ECO:0000256" key="7">
    <source>
        <dbReference type="ARBA" id="ARBA00022840"/>
    </source>
</evidence>
<evidence type="ECO:0000313" key="22">
    <source>
        <dbReference type="EMBL" id="SDL20479.1"/>
    </source>
</evidence>
<dbReference type="GO" id="GO:0052856">
    <property type="term" value="F:NAD(P)HX epimerase activity"/>
    <property type="evidence" value="ECO:0007669"/>
    <property type="project" value="UniProtKB-UniRule"/>
</dbReference>
<comment type="subunit">
    <text evidence="17">Homotetramer.</text>
</comment>
<feature type="binding site" evidence="18">
    <location>
        <begin position="61"/>
        <end position="65"/>
    </location>
    <ligand>
        <name>(6S)-NADPHX</name>
        <dbReference type="ChEBI" id="CHEBI:64076"/>
    </ligand>
</feature>
<dbReference type="GO" id="GO:0052855">
    <property type="term" value="F:ADP-dependent NAD(P)H-hydrate dehydratase activity"/>
    <property type="evidence" value="ECO:0007669"/>
    <property type="project" value="UniProtKB-UniRule"/>
</dbReference>
<dbReference type="Proteomes" id="UP000199053">
    <property type="component" value="Unassembled WGS sequence"/>
</dbReference>
<evidence type="ECO:0000256" key="6">
    <source>
        <dbReference type="ARBA" id="ARBA00022741"/>
    </source>
</evidence>
<evidence type="ECO:0000313" key="23">
    <source>
        <dbReference type="Proteomes" id="UP000199053"/>
    </source>
</evidence>
<evidence type="ECO:0000256" key="12">
    <source>
        <dbReference type="ARBA" id="ARBA00023239"/>
    </source>
</evidence>
<keyword evidence="12 17" id="KW-0456">Lyase</keyword>
<comment type="similarity">
    <text evidence="18">Belongs to the NnrE/AIBP family.</text>
</comment>
<evidence type="ECO:0000259" key="21">
    <source>
        <dbReference type="PROSITE" id="PS51385"/>
    </source>
</evidence>
<dbReference type="OrthoDB" id="9806925at2"/>
<keyword evidence="6 17" id="KW-0547">Nucleotide-binding</keyword>
<dbReference type="SUPFAM" id="SSF53613">
    <property type="entry name" value="Ribokinase-like"/>
    <property type="match status" value="1"/>
</dbReference>
<comment type="catalytic activity">
    <reaction evidence="1 18 19">
        <text>(6R)-NADHX = (6S)-NADHX</text>
        <dbReference type="Rhea" id="RHEA:32215"/>
        <dbReference type="ChEBI" id="CHEBI:64074"/>
        <dbReference type="ChEBI" id="CHEBI:64075"/>
        <dbReference type="EC" id="5.1.99.6"/>
    </reaction>
</comment>
<name>A0A1G9I5I2_9BACT</name>
<comment type="function">
    <text evidence="14 19">Bifunctional enzyme that catalyzes the epimerization of the S- and R-forms of NAD(P)HX and the dehydration of the S-form of NAD(P)HX at the expense of ADP, which is converted to AMP. This allows the repair of both epimers of NAD(P)HX, a damaged form of NAD(P)H that is a result of enzymatic or heat-dependent hydration.</text>
</comment>
<sequence length="512" mass="53811">MFSPLPTPVEMSGWDQAAINDIGIRGDILMENAGREAVATLLNEYGSVKNKSVLILSGSGNNGGDGFVIGRHLADLGAEILILHTAPKNKYKGEAAYHLKLAIKSGVQLKYFRISDKINIPESDIIIDALLGTGFDNELRPFAKAVVDAINMVKQQSFIFAIDIPSGLNGLTGKPHPVAVNAHATVTFEAAKVGLSLPEAKPFTGTLIVKKIGIPNKVKEDHPVAHYLINDKIFDQLPSLTPTMHKGTSGHVLIIGGSIGLTGALQLSGLGALRAGAGLVTLACPAGLASQVKTYMPELMTMGLGSGDHWDDQAVEELLPLLENYDAIAIGPGLGRAEGAMNLVEAIVSAGHPPAVFDADALYALSRRSHLLISIDENSIFTPHPGEMGRLVNKSIAEVEDSRIETAHQYAVSKKVILVLKGAGTVIGCPDGKTVISPISAPNLAVAGSGDVLAGIIGALLAKGIPAMQSACMGVYLHGKCGLYLKKKFPHRGNLASEIANSLPEILKEELC</sequence>
<dbReference type="InterPro" id="IPR030677">
    <property type="entry name" value="Nnr"/>
</dbReference>
<comment type="function">
    <text evidence="18">Catalyzes the epimerization of the S- and R-forms of NAD(P)HX, a damaged form of NAD(P)H that is a result of enzymatic or heat-dependent hydration. This is a prerequisite for the S-specific NAD(P)H-hydrate dehydratase to allow the repair of both epimers of NAD(P)HX.</text>
</comment>
<dbReference type="PANTHER" id="PTHR12592">
    <property type="entry name" value="ATP-DEPENDENT (S)-NAD(P)H-HYDRATE DEHYDRATASE FAMILY MEMBER"/>
    <property type="match status" value="1"/>
</dbReference>
<evidence type="ECO:0000256" key="9">
    <source>
        <dbReference type="ARBA" id="ARBA00022958"/>
    </source>
</evidence>
<dbReference type="Gene3D" id="3.40.50.10260">
    <property type="entry name" value="YjeF N-terminal domain"/>
    <property type="match status" value="1"/>
</dbReference>
<keyword evidence="7 17" id="KW-0067">ATP-binding</keyword>
<dbReference type="NCBIfam" id="TIGR00197">
    <property type="entry name" value="yjeF_nterm"/>
    <property type="match status" value="1"/>
</dbReference>
<feature type="binding site" evidence="17">
    <location>
        <position position="264"/>
    </location>
    <ligand>
        <name>(6S)-NADPHX</name>
        <dbReference type="ChEBI" id="CHEBI:64076"/>
    </ligand>
</feature>
<comment type="similarity">
    <text evidence="4 19">In the C-terminal section; belongs to the NnrD/CARKD family.</text>
</comment>
<keyword evidence="11 18" id="KW-0413">Isomerase</keyword>
<dbReference type="PROSITE" id="PS01050">
    <property type="entry name" value="YJEF_C_2"/>
    <property type="match status" value="1"/>
</dbReference>
<dbReference type="EMBL" id="FNGA01000003">
    <property type="protein sequence ID" value="SDL20479.1"/>
    <property type="molecule type" value="Genomic_DNA"/>
</dbReference>
<dbReference type="Pfam" id="PF03853">
    <property type="entry name" value="YjeF_N"/>
    <property type="match status" value="1"/>
</dbReference>
<evidence type="ECO:0000256" key="2">
    <source>
        <dbReference type="ARBA" id="ARBA00000909"/>
    </source>
</evidence>
<evidence type="ECO:0000256" key="13">
    <source>
        <dbReference type="ARBA" id="ARBA00023268"/>
    </source>
</evidence>
<dbReference type="RefSeq" id="WP_092161490.1">
    <property type="nucleotide sequence ID" value="NZ_FNGA01000003.1"/>
</dbReference>
<protein>
    <recommendedName>
        <fullName evidence="19">Bifunctional NAD(P)H-hydrate repair enzyme</fullName>
    </recommendedName>
    <alternativeName>
        <fullName evidence="19">Nicotinamide nucleotide repair protein</fullName>
    </alternativeName>
    <domain>
        <recommendedName>
            <fullName evidence="19">ADP-dependent (S)-NAD(P)H-hydrate dehydratase</fullName>
            <ecNumber evidence="19">4.2.1.136</ecNumber>
        </recommendedName>
        <alternativeName>
            <fullName evidence="19">ADP-dependent NAD(P)HX dehydratase</fullName>
        </alternativeName>
    </domain>
    <domain>
        <recommendedName>
            <fullName evidence="19">NAD(P)H-hydrate epimerase</fullName>
            <ecNumber evidence="19">5.1.99.6</ecNumber>
        </recommendedName>
    </domain>
</protein>
<feature type="binding site" evidence="18">
    <location>
        <position position="166"/>
    </location>
    <ligand>
        <name>K(+)</name>
        <dbReference type="ChEBI" id="CHEBI:29103"/>
    </ligand>
</feature>
<comment type="cofactor">
    <cofactor evidence="18 19">
        <name>K(+)</name>
        <dbReference type="ChEBI" id="CHEBI:29103"/>
    </cofactor>
    <text evidence="18 19">Binds 1 potassium ion per subunit.</text>
</comment>
<feature type="binding site" evidence="17">
    <location>
        <position position="451"/>
    </location>
    <ligand>
        <name>(6S)-NADPHX</name>
        <dbReference type="ChEBI" id="CHEBI:64076"/>
    </ligand>
</feature>
<evidence type="ECO:0000259" key="20">
    <source>
        <dbReference type="PROSITE" id="PS51383"/>
    </source>
</evidence>
<accession>A0A1G9I5I2</accession>
<evidence type="ECO:0000256" key="8">
    <source>
        <dbReference type="ARBA" id="ARBA00022857"/>
    </source>
</evidence>
<feature type="binding site" evidence="17">
    <location>
        <begin position="421"/>
        <end position="425"/>
    </location>
    <ligand>
        <name>AMP</name>
        <dbReference type="ChEBI" id="CHEBI:456215"/>
    </ligand>
</feature>
<dbReference type="InterPro" id="IPR036652">
    <property type="entry name" value="YjeF_N_dom_sf"/>
</dbReference>
<keyword evidence="8 17" id="KW-0521">NADP</keyword>
<dbReference type="AlphaFoldDB" id="A0A1G9I5I2"/>
<evidence type="ECO:0000256" key="17">
    <source>
        <dbReference type="HAMAP-Rule" id="MF_01965"/>
    </source>
</evidence>
<feature type="binding site" evidence="18">
    <location>
        <position position="128"/>
    </location>
    <ligand>
        <name>K(+)</name>
        <dbReference type="ChEBI" id="CHEBI:29103"/>
    </ligand>
</feature>
<evidence type="ECO:0000256" key="4">
    <source>
        <dbReference type="ARBA" id="ARBA00009524"/>
    </source>
</evidence>
<dbReference type="HAMAP" id="MF_01966">
    <property type="entry name" value="NADHX_epimerase"/>
    <property type="match status" value="1"/>
</dbReference>
<dbReference type="PIRSF" id="PIRSF017184">
    <property type="entry name" value="Nnr"/>
    <property type="match status" value="1"/>
</dbReference>